<reference evidence="9" key="1">
    <citation type="journal article" date="2019" name="Int. J. Syst. Evol. Microbiol.">
        <title>The Global Catalogue of Microorganisms (GCM) 10K type strain sequencing project: providing services to taxonomists for standard genome sequencing and annotation.</title>
        <authorList>
            <consortium name="The Broad Institute Genomics Platform"/>
            <consortium name="The Broad Institute Genome Sequencing Center for Infectious Disease"/>
            <person name="Wu L."/>
            <person name="Ma J."/>
        </authorList>
    </citation>
    <scope>NUCLEOTIDE SEQUENCE [LARGE SCALE GENOMIC DNA]</scope>
    <source>
        <strain evidence="9">NBRC 102146</strain>
    </source>
</reference>
<dbReference type="PANTHER" id="PTHR42865:SF7">
    <property type="entry name" value="PROTON_GLUTAMATE-ASPARTATE SYMPORTER"/>
    <property type="match status" value="1"/>
</dbReference>
<gene>
    <name evidence="8" type="ORF">GCM10007925_07520</name>
</gene>
<feature type="transmembrane region" description="Helical" evidence="7">
    <location>
        <begin position="238"/>
        <end position="257"/>
    </location>
</feature>
<dbReference type="InterPro" id="IPR036458">
    <property type="entry name" value="Na:dicarbo_symporter_sf"/>
</dbReference>
<dbReference type="SUPFAM" id="SSF118215">
    <property type="entry name" value="Proton glutamate symport protein"/>
    <property type="match status" value="1"/>
</dbReference>
<evidence type="ECO:0000256" key="6">
    <source>
        <dbReference type="ARBA" id="ARBA00023136"/>
    </source>
</evidence>
<feature type="transmembrane region" description="Helical" evidence="7">
    <location>
        <begin position="95"/>
        <end position="115"/>
    </location>
</feature>
<keyword evidence="9" id="KW-1185">Reference proteome</keyword>
<dbReference type="InterPro" id="IPR001991">
    <property type="entry name" value="Na-dicarboxylate_symporter"/>
</dbReference>
<proteinExistence type="predicted"/>
<keyword evidence="6 7" id="KW-0472">Membrane</keyword>
<keyword evidence="3" id="KW-1003">Cell membrane</keyword>
<dbReference type="EMBL" id="BSOO01000005">
    <property type="protein sequence ID" value="GLR47041.1"/>
    <property type="molecule type" value="Genomic_DNA"/>
</dbReference>
<keyword evidence="2" id="KW-0813">Transport</keyword>
<dbReference type="PANTHER" id="PTHR42865">
    <property type="entry name" value="PROTON/GLUTAMATE-ASPARTATE SYMPORTER"/>
    <property type="match status" value="1"/>
</dbReference>
<evidence type="ECO:0000256" key="3">
    <source>
        <dbReference type="ARBA" id="ARBA00022475"/>
    </source>
</evidence>
<evidence type="ECO:0000256" key="1">
    <source>
        <dbReference type="ARBA" id="ARBA00004651"/>
    </source>
</evidence>
<evidence type="ECO:0000313" key="9">
    <source>
        <dbReference type="Proteomes" id="UP001156703"/>
    </source>
</evidence>
<feature type="transmembrane region" description="Helical" evidence="7">
    <location>
        <begin position="12"/>
        <end position="29"/>
    </location>
</feature>
<feature type="transmembrane region" description="Helical" evidence="7">
    <location>
        <begin position="192"/>
        <end position="218"/>
    </location>
</feature>
<protein>
    <submittedName>
        <fullName evidence="8">C4-dicarboxylate ABC transporter</fullName>
    </submittedName>
</protein>
<feature type="transmembrane region" description="Helical" evidence="7">
    <location>
        <begin position="320"/>
        <end position="349"/>
    </location>
</feature>
<comment type="caution">
    <text evidence="8">The sequence shown here is derived from an EMBL/GenBank/DDBJ whole genome shotgun (WGS) entry which is preliminary data.</text>
</comment>
<evidence type="ECO:0000313" key="8">
    <source>
        <dbReference type="EMBL" id="GLR47041.1"/>
    </source>
</evidence>
<keyword evidence="5 7" id="KW-1133">Transmembrane helix</keyword>
<dbReference type="Gene3D" id="1.10.3860.10">
    <property type="entry name" value="Sodium:dicarboxylate symporter"/>
    <property type="match status" value="1"/>
</dbReference>
<comment type="subcellular location">
    <subcellularLocation>
        <location evidence="1">Cell membrane</location>
        <topology evidence="1">Multi-pass membrane protein</topology>
    </subcellularLocation>
</comment>
<evidence type="ECO:0000256" key="2">
    <source>
        <dbReference type="ARBA" id="ARBA00022448"/>
    </source>
</evidence>
<feature type="transmembrane region" description="Helical" evidence="7">
    <location>
        <begin position="361"/>
        <end position="386"/>
    </location>
</feature>
<name>A0ABQ5Z6M1_9SPHN</name>
<evidence type="ECO:0000256" key="4">
    <source>
        <dbReference type="ARBA" id="ARBA00022692"/>
    </source>
</evidence>
<dbReference type="Proteomes" id="UP001156703">
    <property type="component" value="Unassembled WGS sequence"/>
</dbReference>
<dbReference type="PRINTS" id="PR00173">
    <property type="entry name" value="EDTRNSPORT"/>
</dbReference>
<accession>A0ABQ5Z6M1</accession>
<keyword evidence="4 7" id="KW-0812">Transmembrane</keyword>
<evidence type="ECO:0000256" key="7">
    <source>
        <dbReference type="SAM" id="Phobius"/>
    </source>
</evidence>
<organism evidence="8 9">
    <name type="scientific">Sphingomonas astaxanthinifaciens DSM 22298</name>
    <dbReference type="NCBI Taxonomy" id="1123267"/>
    <lineage>
        <taxon>Bacteria</taxon>
        <taxon>Pseudomonadati</taxon>
        <taxon>Pseudomonadota</taxon>
        <taxon>Alphaproteobacteria</taxon>
        <taxon>Sphingomonadales</taxon>
        <taxon>Sphingomonadaceae</taxon>
        <taxon>Sphingomonas</taxon>
    </lineage>
</organism>
<sequence length="440" mass="46404">MRSELVAKRLTWYILAALVLGLVTGWAINAGIGDATPEAKARLGEIADYFGIVTTLFLRLIKMIIAPLVFATLVAGVAHMGDTAALGRVGARTMAWFITASLISLTLGLVLVNLLQPGVGLDLPLPAANAASGVDTSTFDLAKFVTHVVPSSGIQAMAENEILQIVVFSLFIGVAITAVGEKAKPLVRAIEGLVEVMLVVTGYVMRLAPLAVFAAVAASIAENGPGVILTFGQFIGSFYLGLVILWGFLFTVAFLAVGRRVTHLMRYIRDPLVLAFSTASSEAAYPRTLEALDKFGVPPRIASFVLPLGYSFNLDGSMMYMTFATIFIAQAYGIDLSIGQEILLLLTLMVTSKGIAGVPRASLVVIAGSLAMFNIPEAGLLLILAVDHFLDMGRSATNVVGNAVASVLVAKWEGPLDVEESPVIEHAHAPSHVPPPPPSV</sequence>
<evidence type="ECO:0000256" key="5">
    <source>
        <dbReference type="ARBA" id="ARBA00022989"/>
    </source>
</evidence>
<dbReference type="Pfam" id="PF00375">
    <property type="entry name" value="SDF"/>
    <property type="match status" value="1"/>
</dbReference>
<feature type="transmembrane region" description="Helical" evidence="7">
    <location>
        <begin position="49"/>
        <end position="74"/>
    </location>
</feature>